<protein>
    <submittedName>
        <fullName evidence="2">Uncharacterized protein</fullName>
    </submittedName>
</protein>
<comment type="caution">
    <text evidence="2">The sequence shown here is derived from an EMBL/GenBank/DDBJ whole genome shotgun (WGS) entry which is preliminary data.</text>
</comment>
<feature type="region of interest" description="Disordered" evidence="1">
    <location>
        <begin position="31"/>
        <end position="50"/>
    </location>
</feature>
<organism evidence="2 3">
    <name type="scientific">Ovis ammon polii</name>
    <dbReference type="NCBI Taxonomy" id="230172"/>
    <lineage>
        <taxon>Eukaryota</taxon>
        <taxon>Metazoa</taxon>
        <taxon>Chordata</taxon>
        <taxon>Craniata</taxon>
        <taxon>Vertebrata</taxon>
        <taxon>Euteleostomi</taxon>
        <taxon>Mammalia</taxon>
        <taxon>Eutheria</taxon>
        <taxon>Laurasiatheria</taxon>
        <taxon>Artiodactyla</taxon>
        <taxon>Ruminantia</taxon>
        <taxon>Pecora</taxon>
        <taxon>Bovidae</taxon>
        <taxon>Caprinae</taxon>
        <taxon>Ovis</taxon>
    </lineage>
</organism>
<dbReference type="AlphaFoldDB" id="A0AAD4TTT0"/>
<accession>A0AAD4TTT0</accession>
<name>A0AAD4TTT0_OVIAM</name>
<dbReference type="Proteomes" id="UP001214576">
    <property type="component" value="Unassembled WGS sequence"/>
</dbReference>
<proteinExistence type="predicted"/>
<gene>
    <name evidence="2" type="ORF">MG293_016832</name>
</gene>
<keyword evidence="3" id="KW-1185">Reference proteome</keyword>
<sequence length="120" mass="13051">MGPRAHWMPSQGQRQDSDHVVLPTLTLGQLTPARVAQEKKPGSRENQSASLHQLIFSRVIPERPTPSHGTVVPAHSILIPGDEDETLEQPLNPHLMAPSPQGHKDEFGLLCGPQPLASSH</sequence>
<feature type="region of interest" description="Disordered" evidence="1">
    <location>
        <begin position="84"/>
        <end position="120"/>
    </location>
</feature>
<evidence type="ECO:0000256" key="1">
    <source>
        <dbReference type="SAM" id="MobiDB-lite"/>
    </source>
</evidence>
<evidence type="ECO:0000313" key="2">
    <source>
        <dbReference type="EMBL" id="KAI4533813.1"/>
    </source>
</evidence>
<dbReference type="EMBL" id="JAKZEL010000020">
    <property type="protein sequence ID" value="KAI4533813.1"/>
    <property type="molecule type" value="Genomic_DNA"/>
</dbReference>
<reference evidence="2" key="1">
    <citation type="submission" date="2022-03" db="EMBL/GenBank/DDBJ databases">
        <title>Genomic analyses of argali, domestic sheep and their hybrids provide insights into chromosomal evolution, heterosis and genetic basis of agronomic traits.</title>
        <authorList>
            <person name="Li M."/>
        </authorList>
    </citation>
    <scope>NUCLEOTIDE SEQUENCE</scope>
    <source>
        <strain evidence="2">CAU-MHL-2022a</strain>
        <tissue evidence="2">Skin</tissue>
    </source>
</reference>
<evidence type="ECO:0000313" key="3">
    <source>
        <dbReference type="Proteomes" id="UP001214576"/>
    </source>
</evidence>